<keyword evidence="5 6" id="KW-0862">Zinc</keyword>
<dbReference type="GO" id="GO:0000209">
    <property type="term" value="P:protein polyubiquitination"/>
    <property type="evidence" value="ECO:0007669"/>
    <property type="project" value="InterPro"/>
</dbReference>
<dbReference type="GO" id="GO:0008270">
    <property type="term" value="F:zinc ion binding"/>
    <property type="evidence" value="ECO:0007669"/>
    <property type="project" value="UniProtKB-KW"/>
</dbReference>
<protein>
    <recommendedName>
        <fullName evidence="2">RING-type E3 ubiquitin transferase</fullName>
        <ecNumber evidence="2">2.3.2.27</ecNumber>
    </recommendedName>
</protein>
<dbReference type="OrthoDB" id="411372at2759"/>
<keyword evidence="4 6" id="KW-0863">Zinc-finger</keyword>
<accession>A0A0V1F5N2</accession>
<evidence type="ECO:0000313" key="9">
    <source>
        <dbReference type="Proteomes" id="UP000054995"/>
    </source>
</evidence>
<keyword evidence="9" id="KW-1185">Reference proteome</keyword>
<dbReference type="EC" id="2.3.2.27" evidence="2"/>
<reference evidence="8 9" key="1">
    <citation type="submission" date="2015-01" db="EMBL/GenBank/DDBJ databases">
        <title>Evolution of Trichinella species and genotypes.</title>
        <authorList>
            <person name="Korhonen P.K."/>
            <person name="Edoardo P."/>
            <person name="Giuseppe L.R."/>
            <person name="Gasser R.B."/>
        </authorList>
    </citation>
    <scope>NUCLEOTIDE SEQUENCE [LARGE SCALE GENOMIC DNA]</scope>
    <source>
        <strain evidence="8">ISS470</strain>
    </source>
</reference>
<dbReference type="InterPro" id="IPR045072">
    <property type="entry name" value="MKRN-like"/>
</dbReference>
<dbReference type="Pfam" id="PF14608">
    <property type="entry name" value="zf-CCCH_2"/>
    <property type="match status" value="1"/>
</dbReference>
<feature type="zinc finger region" description="C3H1-type" evidence="6">
    <location>
        <begin position="35"/>
        <end position="54"/>
    </location>
</feature>
<dbReference type="PROSITE" id="PS50103">
    <property type="entry name" value="ZF_C3H1"/>
    <property type="match status" value="3"/>
</dbReference>
<evidence type="ECO:0000256" key="6">
    <source>
        <dbReference type="PROSITE-ProRule" id="PRU00723"/>
    </source>
</evidence>
<evidence type="ECO:0000313" key="8">
    <source>
        <dbReference type="EMBL" id="KRY81119.1"/>
    </source>
</evidence>
<dbReference type="SUPFAM" id="SSF90229">
    <property type="entry name" value="CCCH zinc finger"/>
    <property type="match status" value="1"/>
</dbReference>
<evidence type="ECO:0000256" key="1">
    <source>
        <dbReference type="ARBA" id="ARBA00000900"/>
    </source>
</evidence>
<dbReference type="PANTHER" id="PTHR11224:SF10">
    <property type="entry name" value="IP09428P-RELATED"/>
    <property type="match status" value="1"/>
</dbReference>
<proteinExistence type="predicted"/>
<dbReference type="InterPro" id="IPR036855">
    <property type="entry name" value="Znf_CCCH_sf"/>
</dbReference>
<feature type="zinc finger region" description="C3H1-type" evidence="6">
    <location>
        <begin position="58"/>
        <end position="80"/>
    </location>
</feature>
<evidence type="ECO:0000256" key="4">
    <source>
        <dbReference type="ARBA" id="ARBA00022771"/>
    </source>
</evidence>
<feature type="domain" description="C3H1-type" evidence="7">
    <location>
        <begin position="35"/>
        <end position="54"/>
    </location>
</feature>
<evidence type="ECO:0000259" key="7">
    <source>
        <dbReference type="PROSITE" id="PS50103"/>
    </source>
</evidence>
<dbReference type="AlphaFoldDB" id="A0A0V1F5N2"/>
<dbReference type="Pfam" id="PF00642">
    <property type="entry name" value="zf-CCCH"/>
    <property type="match status" value="1"/>
</dbReference>
<evidence type="ECO:0000256" key="3">
    <source>
        <dbReference type="ARBA" id="ARBA00022723"/>
    </source>
</evidence>
<comment type="catalytic activity">
    <reaction evidence="1">
        <text>S-ubiquitinyl-[E2 ubiquitin-conjugating enzyme]-L-cysteine + [acceptor protein]-L-lysine = [E2 ubiquitin-conjugating enzyme]-L-cysteine + N(6)-ubiquitinyl-[acceptor protein]-L-lysine.</text>
        <dbReference type="EC" id="2.3.2.27"/>
    </reaction>
</comment>
<feature type="domain" description="C3H1-type" evidence="7">
    <location>
        <begin position="141"/>
        <end position="168"/>
    </location>
</feature>
<dbReference type="Proteomes" id="UP000054995">
    <property type="component" value="Unassembled WGS sequence"/>
</dbReference>
<gene>
    <name evidence="8" type="primary">mkrn2</name>
    <name evidence="8" type="ORF">T4D_10341</name>
</gene>
<comment type="caution">
    <text evidence="8">The sequence shown here is derived from an EMBL/GenBank/DDBJ whole genome shotgun (WGS) entry which is preliminary data.</text>
</comment>
<organism evidence="8 9">
    <name type="scientific">Trichinella pseudospiralis</name>
    <name type="common">Parasitic roundworm</name>
    <dbReference type="NCBI Taxonomy" id="6337"/>
    <lineage>
        <taxon>Eukaryota</taxon>
        <taxon>Metazoa</taxon>
        <taxon>Ecdysozoa</taxon>
        <taxon>Nematoda</taxon>
        <taxon>Enoplea</taxon>
        <taxon>Dorylaimia</taxon>
        <taxon>Trichinellida</taxon>
        <taxon>Trichinellidae</taxon>
        <taxon>Trichinella</taxon>
    </lineage>
</organism>
<name>A0A0V1F5N2_TRIPS</name>
<dbReference type="PANTHER" id="PTHR11224">
    <property type="entry name" value="MAKORIN-RELATED"/>
    <property type="match status" value="1"/>
</dbReference>
<dbReference type="Pfam" id="PF18345">
    <property type="entry name" value="zf_CCCH_4"/>
    <property type="match status" value="1"/>
</dbReference>
<keyword evidence="3 6" id="KW-0479">Metal-binding</keyword>
<evidence type="ECO:0000256" key="2">
    <source>
        <dbReference type="ARBA" id="ARBA00012483"/>
    </source>
</evidence>
<dbReference type="Gene3D" id="3.30.1370.210">
    <property type="match status" value="1"/>
</dbReference>
<feature type="domain" description="C3H1-type" evidence="7">
    <location>
        <begin position="58"/>
        <end position="80"/>
    </location>
</feature>
<dbReference type="GO" id="GO:0061630">
    <property type="term" value="F:ubiquitin protein ligase activity"/>
    <property type="evidence" value="ECO:0007669"/>
    <property type="project" value="UniProtKB-EC"/>
</dbReference>
<dbReference type="EMBL" id="JYDT01000262">
    <property type="protein sequence ID" value="KRY81119.1"/>
    <property type="molecule type" value="Genomic_DNA"/>
</dbReference>
<dbReference type="InterPro" id="IPR000571">
    <property type="entry name" value="Znf_CCCH"/>
</dbReference>
<feature type="zinc finger region" description="C3H1-type" evidence="6">
    <location>
        <begin position="141"/>
        <end position="168"/>
    </location>
</feature>
<evidence type="ECO:0000256" key="5">
    <source>
        <dbReference type="ARBA" id="ARBA00022833"/>
    </source>
</evidence>
<sequence>MNYVNKVVVTVSYTIIRQMQWFYRIVMSSIQAGRDMKKILCRFYKNGNCRKGTSSFLVCRNFLTGSCIYGSSCRYDHIPQTWVFRNLEKVGFPIDNEASKGEPETAASHVDLNDRTQTSASTAQSHNDVPANVETVVENSAREEILCGYYVLGNCPFGENCKYVHGDMCELCKRQILRPGDDAYKLMHQQKFQLELQRLIAASSEKECGICLETVIKNKENCKQTSGILSIANIAFGLSSMLNCITFCSAITSLGKHISRTRSCV</sequence>
<dbReference type="SMART" id="SM00356">
    <property type="entry name" value="ZnF_C3H1"/>
    <property type="match status" value="3"/>
</dbReference>